<dbReference type="STRING" id="112498.A0A2D3UYM1"/>
<dbReference type="Proteomes" id="UP000225277">
    <property type="component" value="Unassembled WGS sequence"/>
</dbReference>
<proteinExistence type="predicted"/>
<evidence type="ECO:0000313" key="4">
    <source>
        <dbReference type="Proteomes" id="UP000225277"/>
    </source>
</evidence>
<dbReference type="Gene3D" id="3.30.710.10">
    <property type="entry name" value="Potassium Channel Kv1.1, Chain A"/>
    <property type="match status" value="1"/>
</dbReference>
<dbReference type="SUPFAM" id="SSF54695">
    <property type="entry name" value="POZ domain"/>
    <property type="match status" value="1"/>
</dbReference>
<name>A0A2D3UYM1_9PEZI</name>
<organism evidence="3 4">
    <name type="scientific">Ramularia collo-cygni</name>
    <dbReference type="NCBI Taxonomy" id="112498"/>
    <lineage>
        <taxon>Eukaryota</taxon>
        <taxon>Fungi</taxon>
        <taxon>Dikarya</taxon>
        <taxon>Ascomycota</taxon>
        <taxon>Pezizomycotina</taxon>
        <taxon>Dothideomycetes</taxon>
        <taxon>Dothideomycetidae</taxon>
        <taxon>Mycosphaerellales</taxon>
        <taxon>Mycosphaerellaceae</taxon>
        <taxon>Ramularia</taxon>
    </lineage>
</organism>
<dbReference type="OrthoDB" id="3648615at2759"/>
<dbReference type="PANTHER" id="PTHR47843">
    <property type="entry name" value="BTB DOMAIN-CONTAINING PROTEIN-RELATED"/>
    <property type="match status" value="1"/>
</dbReference>
<dbReference type="CDD" id="cd18186">
    <property type="entry name" value="BTB_POZ_ZBTB_KLHL-like"/>
    <property type="match status" value="1"/>
</dbReference>
<sequence>MSKKRNFQLGPGDDVLDADPPANRVPSPPEDVSVMRATKKSKTAAAPSLSPKKLSLERLKFTGKMVTVQVGMDGELPFLVHEPIIKPDSDFFRLVLDTKWREGQELLVKLPEDCVHIFATYVEWLYNKEVTAAHYHMLARMYVLGEKIQSSGFCNAVMENMIKRSRARCPVPIDMIRVIYDGTMTAAPVRTFVVDTWMSLGSTVRLTEEPDGTQPHPEFVMDLAMALLREHNDGKRKTCEEKVTWFK</sequence>
<protein>
    <recommendedName>
        <fullName evidence="2">BTB domain-containing protein</fullName>
    </recommendedName>
</protein>
<evidence type="ECO:0000313" key="3">
    <source>
        <dbReference type="EMBL" id="CZT16286.1"/>
    </source>
</evidence>
<keyword evidence="4" id="KW-1185">Reference proteome</keyword>
<dbReference type="GeneID" id="35597350"/>
<gene>
    <name evidence="3" type="ORF">RCC_02128</name>
</gene>
<dbReference type="EMBL" id="FJUY01000002">
    <property type="protein sequence ID" value="CZT16286.1"/>
    <property type="molecule type" value="Genomic_DNA"/>
</dbReference>
<reference evidence="3 4" key="1">
    <citation type="submission" date="2016-03" db="EMBL/GenBank/DDBJ databases">
        <authorList>
            <person name="Ploux O."/>
        </authorList>
    </citation>
    <scope>NUCLEOTIDE SEQUENCE [LARGE SCALE GENOMIC DNA]</scope>
    <source>
        <strain evidence="3 4">URUG2</strain>
    </source>
</reference>
<evidence type="ECO:0000259" key="2">
    <source>
        <dbReference type="PROSITE" id="PS50097"/>
    </source>
</evidence>
<dbReference type="InterPro" id="IPR011333">
    <property type="entry name" value="SKP1/BTB/POZ_sf"/>
</dbReference>
<dbReference type="AlphaFoldDB" id="A0A2D3UYM1"/>
<accession>A0A2D3UYM1</accession>
<dbReference type="InterPro" id="IPR000210">
    <property type="entry name" value="BTB/POZ_dom"/>
</dbReference>
<feature type="domain" description="BTB" evidence="2">
    <location>
        <begin position="64"/>
        <end position="134"/>
    </location>
</feature>
<dbReference type="RefSeq" id="XP_023623179.1">
    <property type="nucleotide sequence ID" value="XM_023767411.1"/>
</dbReference>
<dbReference type="PROSITE" id="PS50097">
    <property type="entry name" value="BTB"/>
    <property type="match status" value="1"/>
</dbReference>
<evidence type="ECO:0000256" key="1">
    <source>
        <dbReference type="SAM" id="MobiDB-lite"/>
    </source>
</evidence>
<feature type="region of interest" description="Disordered" evidence="1">
    <location>
        <begin position="1"/>
        <end position="48"/>
    </location>
</feature>
<dbReference type="PANTHER" id="PTHR47843:SF2">
    <property type="entry name" value="BTB DOMAIN-CONTAINING PROTEIN"/>
    <property type="match status" value="1"/>
</dbReference>